<dbReference type="SMART" id="SM00715">
    <property type="entry name" value="LA"/>
    <property type="match status" value="1"/>
</dbReference>
<evidence type="ECO:0000256" key="12">
    <source>
        <dbReference type="ARBA" id="ARBA00029640"/>
    </source>
</evidence>
<keyword evidence="7 13" id="KW-0694">RNA-binding</keyword>
<dbReference type="PROSITE" id="PS51939">
    <property type="entry name" value="XRRM"/>
    <property type="match status" value="1"/>
</dbReference>
<evidence type="ECO:0000256" key="10">
    <source>
        <dbReference type="ARBA" id="ARBA00023187"/>
    </source>
</evidence>
<dbReference type="Pfam" id="PF08777">
    <property type="entry name" value="RRM_3"/>
    <property type="match status" value="1"/>
</dbReference>
<evidence type="ECO:0000256" key="11">
    <source>
        <dbReference type="ARBA" id="ARBA00023242"/>
    </source>
</evidence>
<dbReference type="InterPro" id="IPR036390">
    <property type="entry name" value="WH_DNA-bd_sf"/>
</dbReference>
<feature type="region of interest" description="Disordered" evidence="14">
    <location>
        <begin position="230"/>
        <end position="271"/>
    </location>
</feature>
<evidence type="ECO:0000256" key="6">
    <source>
        <dbReference type="ARBA" id="ARBA00022871"/>
    </source>
</evidence>
<dbReference type="CDD" id="cd12290">
    <property type="entry name" value="RRM1_LARP7"/>
    <property type="match status" value="1"/>
</dbReference>
<dbReference type="GO" id="GO:0030154">
    <property type="term" value="P:cell differentiation"/>
    <property type="evidence" value="ECO:0007669"/>
    <property type="project" value="UniProtKB-KW"/>
</dbReference>
<comment type="similarity">
    <text evidence="2">Belongs to the LARP7 family.</text>
</comment>
<dbReference type="PANTHER" id="PTHR22792:SF62">
    <property type="entry name" value="LA-RELATED PROTEIN 7"/>
    <property type="match status" value="1"/>
</dbReference>
<dbReference type="SUPFAM" id="SSF46785">
    <property type="entry name" value="Winged helix' DNA-binding domain"/>
    <property type="match status" value="1"/>
</dbReference>
<keyword evidence="9" id="KW-0804">Transcription</keyword>
<keyword evidence="4" id="KW-0507">mRNA processing</keyword>
<organism evidence="18 19">
    <name type="scientific">Meganyctiphanes norvegica</name>
    <name type="common">Northern krill</name>
    <name type="synonym">Thysanopoda norvegica</name>
    <dbReference type="NCBI Taxonomy" id="48144"/>
    <lineage>
        <taxon>Eukaryota</taxon>
        <taxon>Metazoa</taxon>
        <taxon>Ecdysozoa</taxon>
        <taxon>Arthropoda</taxon>
        <taxon>Crustacea</taxon>
        <taxon>Multicrustacea</taxon>
        <taxon>Malacostraca</taxon>
        <taxon>Eumalacostraca</taxon>
        <taxon>Eucarida</taxon>
        <taxon>Euphausiacea</taxon>
        <taxon>Euphausiidae</taxon>
        <taxon>Meganyctiphanes</taxon>
    </lineage>
</organism>
<dbReference type="Proteomes" id="UP001497623">
    <property type="component" value="Unassembled WGS sequence"/>
</dbReference>
<evidence type="ECO:0000256" key="7">
    <source>
        <dbReference type="ARBA" id="ARBA00022884"/>
    </source>
</evidence>
<dbReference type="InterPro" id="IPR006630">
    <property type="entry name" value="La_HTH"/>
</dbReference>
<dbReference type="InterPro" id="IPR014886">
    <property type="entry name" value="La_xRRM"/>
</dbReference>
<feature type="compositionally biased region" description="Basic and acidic residues" evidence="14">
    <location>
        <begin position="230"/>
        <end position="263"/>
    </location>
</feature>
<evidence type="ECO:0000256" key="14">
    <source>
        <dbReference type="SAM" id="MobiDB-lite"/>
    </source>
</evidence>
<feature type="region of interest" description="Disordered" evidence="14">
    <location>
        <begin position="356"/>
        <end position="388"/>
    </location>
</feature>
<comment type="caution">
    <text evidence="18">The sequence shown here is derived from an EMBL/GenBank/DDBJ whole genome shotgun (WGS) entry which is preliminary data.</text>
</comment>
<evidence type="ECO:0000259" key="17">
    <source>
        <dbReference type="PROSITE" id="PS51939"/>
    </source>
</evidence>
<keyword evidence="11" id="KW-0539">Nucleus</keyword>
<dbReference type="Gene3D" id="1.10.10.10">
    <property type="entry name" value="Winged helix-like DNA-binding domain superfamily/Winged helix DNA-binding domain"/>
    <property type="match status" value="1"/>
</dbReference>
<protein>
    <recommendedName>
        <fullName evidence="3">La-related protein 7</fullName>
    </recommendedName>
    <alternativeName>
        <fullName evidence="12">La ribonucleoprotein domain family member 7</fullName>
    </alternativeName>
</protein>
<name>A0AAV2RS82_MEGNR</name>
<dbReference type="PROSITE" id="PS50102">
    <property type="entry name" value="RRM"/>
    <property type="match status" value="1"/>
</dbReference>
<comment type="subcellular location">
    <subcellularLocation>
        <location evidence="1">Nucleus</location>
        <location evidence="1">Nucleoplasm</location>
    </subcellularLocation>
</comment>
<evidence type="ECO:0000259" key="15">
    <source>
        <dbReference type="PROSITE" id="PS50102"/>
    </source>
</evidence>
<dbReference type="AlphaFoldDB" id="A0AAV2RS82"/>
<feature type="domain" description="XRRM" evidence="17">
    <location>
        <begin position="416"/>
        <end position="530"/>
    </location>
</feature>
<evidence type="ECO:0000256" key="13">
    <source>
        <dbReference type="PROSITE-ProRule" id="PRU00332"/>
    </source>
</evidence>
<evidence type="ECO:0000259" key="16">
    <source>
        <dbReference type="PROSITE" id="PS50961"/>
    </source>
</evidence>
<evidence type="ECO:0000256" key="9">
    <source>
        <dbReference type="ARBA" id="ARBA00023163"/>
    </source>
</evidence>
<dbReference type="InterPro" id="IPR034887">
    <property type="entry name" value="LARP7_RRM1"/>
</dbReference>
<reference evidence="18 19" key="1">
    <citation type="submission" date="2024-05" db="EMBL/GenBank/DDBJ databases">
        <authorList>
            <person name="Wallberg A."/>
        </authorList>
    </citation>
    <scope>NUCLEOTIDE SEQUENCE [LARGE SCALE GENOMIC DNA]</scope>
</reference>
<evidence type="ECO:0000313" key="19">
    <source>
        <dbReference type="Proteomes" id="UP001497623"/>
    </source>
</evidence>
<evidence type="ECO:0000256" key="4">
    <source>
        <dbReference type="ARBA" id="ARBA00022664"/>
    </source>
</evidence>
<dbReference type="Pfam" id="PF00076">
    <property type="entry name" value="RRM_1"/>
    <property type="match status" value="1"/>
</dbReference>
<keyword evidence="5" id="KW-0221">Differentiation</keyword>
<dbReference type="InterPro" id="IPR002344">
    <property type="entry name" value="Lupus_La"/>
</dbReference>
<feature type="region of interest" description="Disordered" evidence="14">
    <location>
        <begin position="286"/>
        <end position="308"/>
    </location>
</feature>
<dbReference type="Pfam" id="PF05383">
    <property type="entry name" value="La"/>
    <property type="match status" value="1"/>
</dbReference>
<feature type="domain" description="RRM" evidence="15">
    <location>
        <begin position="113"/>
        <end position="213"/>
    </location>
</feature>
<dbReference type="GO" id="GO:0005654">
    <property type="term" value="C:nucleoplasm"/>
    <property type="evidence" value="ECO:0007669"/>
    <property type="project" value="UniProtKB-SubCell"/>
</dbReference>
<evidence type="ECO:0000256" key="3">
    <source>
        <dbReference type="ARBA" id="ARBA00015867"/>
    </source>
</evidence>
<feature type="domain" description="HTH La-type RNA-binding" evidence="16">
    <location>
        <begin position="19"/>
        <end position="110"/>
    </location>
</feature>
<proteinExistence type="inferred from homology"/>
<dbReference type="GO" id="GO:1990904">
    <property type="term" value="C:ribonucleoprotein complex"/>
    <property type="evidence" value="ECO:0007669"/>
    <property type="project" value="UniProtKB-UniRule"/>
</dbReference>
<keyword evidence="19" id="KW-1185">Reference proteome</keyword>
<dbReference type="GO" id="GO:0008380">
    <property type="term" value="P:RNA splicing"/>
    <property type="evidence" value="ECO:0007669"/>
    <property type="project" value="UniProtKB-KW"/>
</dbReference>
<evidence type="ECO:0000313" key="18">
    <source>
        <dbReference type="EMBL" id="CAL4133669.1"/>
    </source>
</evidence>
<dbReference type="InterPro" id="IPR012677">
    <property type="entry name" value="Nucleotide-bd_a/b_plait_sf"/>
</dbReference>
<dbReference type="SUPFAM" id="SSF54928">
    <property type="entry name" value="RNA-binding domain, RBD"/>
    <property type="match status" value="1"/>
</dbReference>
<keyword evidence="8" id="KW-0805">Transcription regulation</keyword>
<dbReference type="CDD" id="cd07323">
    <property type="entry name" value="LAM"/>
    <property type="match status" value="1"/>
</dbReference>
<feature type="compositionally biased region" description="Polar residues" evidence="14">
    <location>
        <begin position="356"/>
        <end position="378"/>
    </location>
</feature>
<dbReference type="GO" id="GO:0007283">
    <property type="term" value="P:spermatogenesis"/>
    <property type="evidence" value="ECO:0007669"/>
    <property type="project" value="UniProtKB-KW"/>
</dbReference>
<feature type="compositionally biased region" description="Basic and acidic residues" evidence="14">
    <location>
        <begin position="379"/>
        <end position="388"/>
    </location>
</feature>
<dbReference type="PROSITE" id="PS50961">
    <property type="entry name" value="HTH_LA"/>
    <property type="match status" value="1"/>
</dbReference>
<dbReference type="Gene3D" id="3.30.70.330">
    <property type="match status" value="2"/>
</dbReference>
<gene>
    <name evidence="18" type="ORF">MNOR_LOCUS27238</name>
</gene>
<dbReference type="GO" id="GO:0006397">
    <property type="term" value="P:mRNA processing"/>
    <property type="evidence" value="ECO:0007669"/>
    <property type="project" value="UniProtKB-KW"/>
</dbReference>
<accession>A0AAV2RS82</accession>
<sequence length="552" mass="64403">MESEECSSSQQGMKKEQKRLRKKKLLKQLTEQMEFYFSSANLSKDKFMDDLLYDDPFIDVEIFFKFNKIRTLTEDIDLLRKAIKKSSLIQLSEDETKVSRKIPIQEKIDELECTIYIEKLPLHVTHEWVRNLFSQYGSIDYVSIPRYKHSGRPKGFAFLEFQTPEMAKVALEAFGVKDDIIIANVDPADLQSIKTFEGFDENDRMSAVSEIDTISISEETLEKNKKIDTGIEETSSKEENQGKRKMCEKENEAKHTVSEGKDFESDEPSSKKVKKIEETALNKNELPDNESEVIKKKKKKRKKAKVKEQECESISLRVMSKKQWKVLRNKYLNLQRKNMQLLKNNIRNNRYYQDQSDWNPQYQDQSEYNPHYQDQSDWNPHDVNKHSDNYEKVQSDNLVKDSAATKSNQAFCTKPVFIPDVVLKISFEEPPPDPRKLRETIREGGGENVAYVDVSSRESDIYVRFKSKNSASSYLNGGFWSRMEILKGEEEKKYWDHIIKNWEERRAKRNKKDGCGGHGGMSKNIRGKDKIVQKAFQVAQKAKPNSHVVFKD</sequence>
<evidence type="ECO:0000256" key="1">
    <source>
        <dbReference type="ARBA" id="ARBA00004642"/>
    </source>
</evidence>
<evidence type="ECO:0000256" key="2">
    <source>
        <dbReference type="ARBA" id="ARBA00008680"/>
    </source>
</evidence>
<keyword evidence="6" id="KW-0744">Spermatogenesis</keyword>
<keyword evidence="10" id="KW-0508">mRNA splicing</keyword>
<evidence type="ECO:0000256" key="8">
    <source>
        <dbReference type="ARBA" id="ARBA00023015"/>
    </source>
</evidence>
<dbReference type="InterPro" id="IPR000504">
    <property type="entry name" value="RRM_dom"/>
</dbReference>
<dbReference type="InterPro" id="IPR035979">
    <property type="entry name" value="RBD_domain_sf"/>
</dbReference>
<dbReference type="GO" id="GO:0003723">
    <property type="term" value="F:RNA binding"/>
    <property type="evidence" value="ECO:0007669"/>
    <property type="project" value="UniProtKB-UniRule"/>
</dbReference>
<dbReference type="EMBL" id="CAXKWB010028325">
    <property type="protein sequence ID" value="CAL4133669.1"/>
    <property type="molecule type" value="Genomic_DNA"/>
</dbReference>
<feature type="region of interest" description="Disordered" evidence="14">
    <location>
        <begin position="507"/>
        <end position="526"/>
    </location>
</feature>
<evidence type="ECO:0000256" key="5">
    <source>
        <dbReference type="ARBA" id="ARBA00022782"/>
    </source>
</evidence>
<dbReference type="InterPro" id="IPR045180">
    <property type="entry name" value="La_dom_prot"/>
</dbReference>
<dbReference type="InterPro" id="IPR036388">
    <property type="entry name" value="WH-like_DNA-bd_sf"/>
</dbReference>
<feature type="compositionally biased region" description="Basic residues" evidence="14">
    <location>
        <begin position="295"/>
        <end position="305"/>
    </location>
</feature>
<dbReference type="PANTHER" id="PTHR22792">
    <property type="entry name" value="LUPUS LA PROTEIN-RELATED"/>
    <property type="match status" value="1"/>
</dbReference>
<dbReference type="SMART" id="SM00360">
    <property type="entry name" value="RRM"/>
    <property type="match status" value="1"/>
</dbReference>
<dbReference type="PRINTS" id="PR00302">
    <property type="entry name" value="LUPUSLA"/>
</dbReference>